<protein>
    <recommendedName>
        <fullName evidence="1">Maestro/Maestro-like HEAT-repeats domain-containing protein</fullName>
    </recommendedName>
</protein>
<dbReference type="SUPFAM" id="SSF48371">
    <property type="entry name" value="ARM repeat"/>
    <property type="match status" value="1"/>
</dbReference>
<keyword evidence="3" id="KW-1185">Reference proteome</keyword>
<reference evidence="2" key="1">
    <citation type="submission" date="2023-08" db="EMBL/GenBank/DDBJ databases">
        <title>A de novo genome assembly of Solanum verrucosum Schlechtendal, a Mexican diploid species geographically isolated from the other diploid A-genome species in potato relatives.</title>
        <authorList>
            <person name="Hosaka K."/>
        </authorList>
    </citation>
    <scope>NUCLEOTIDE SEQUENCE</scope>
    <source>
        <tissue evidence="2">Young leaves</tissue>
    </source>
</reference>
<dbReference type="AlphaFoldDB" id="A0AAF0TCC4"/>
<dbReference type="PANTHER" id="PTHR23120:SF0">
    <property type="entry name" value="MAESTRO HEAT-LIKE REPEAT FAMILY MEMBER 1"/>
    <property type="match status" value="1"/>
</dbReference>
<dbReference type="InterPro" id="IPR016024">
    <property type="entry name" value="ARM-type_fold"/>
</dbReference>
<evidence type="ECO:0000259" key="1">
    <source>
        <dbReference type="Pfam" id="PF23227"/>
    </source>
</evidence>
<sequence>MMKAPSSDFLVDGLKSYSCLKLSKIVDANFCSDGFGPLLEQMVQALCRHVSDDSPTVRRLCLRGLVQMPSIHVLQYTTQILGVILALIDDSDESVLESSSTDAVEPVLLNLSIRLQNLQECMNEKIRANAYAAFGALSTYGTGPQRDSFLEQAHAAFPRIVLHLHEDDHSVRQACRNTLKPIAPLMEIDGITVVFNTHWFSSDHRGDYEDFLRELARQLTQNLAARVDRYMTSIIQILDAEICKKPMLNM</sequence>
<evidence type="ECO:0000313" key="2">
    <source>
        <dbReference type="EMBL" id="WMV07975.1"/>
    </source>
</evidence>
<dbReference type="InterPro" id="IPR011989">
    <property type="entry name" value="ARM-like"/>
</dbReference>
<dbReference type="InterPro" id="IPR045206">
    <property type="entry name" value="Maestro_heat-like_prot"/>
</dbReference>
<dbReference type="EMBL" id="CP133612">
    <property type="protein sequence ID" value="WMV07975.1"/>
    <property type="molecule type" value="Genomic_DNA"/>
</dbReference>
<proteinExistence type="predicted"/>
<evidence type="ECO:0000313" key="3">
    <source>
        <dbReference type="Proteomes" id="UP001234989"/>
    </source>
</evidence>
<dbReference type="PANTHER" id="PTHR23120">
    <property type="entry name" value="MAESTRO-RELATED HEAT DOMAIN-CONTAINING"/>
    <property type="match status" value="1"/>
</dbReference>
<dbReference type="Pfam" id="PF23227">
    <property type="entry name" value="HEAT_MROH2B_C"/>
    <property type="match status" value="1"/>
</dbReference>
<accession>A0AAF0TCC4</accession>
<dbReference type="Gene3D" id="1.25.10.10">
    <property type="entry name" value="Leucine-rich Repeat Variant"/>
    <property type="match status" value="1"/>
</dbReference>
<dbReference type="Proteomes" id="UP001234989">
    <property type="component" value="Chromosome 1"/>
</dbReference>
<gene>
    <name evidence="2" type="ORF">MTR67_001360</name>
</gene>
<organism evidence="2 3">
    <name type="scientific">Solanum verrucosum</name>
    <dbReference type="NCBI Taxonomy" id="315347"/>
    <lineage>
        <taxon>Eukaryota</taxon>
        <taxon>Viridiplantae</taxon>
        <taxon>Streptophyta</taxon>
        <taxon>Embryophyta</taxon>
        <taxon>Tracheophyta</taxon>
        <taxon>Spermatophyta</taxon>
        <taxon>Magnoliopsida</taxon>
        <taxon>eudicotyledons</taxon>
        <taxon>Gunneridae</taxon>
        <taxon>Pentapetalae</taxon>
        <taxon>asterids</taxon>
        <taxon>lamiids</taxon>
        <taxon>Solanales</taxon>
        <taxon>Solanaceae</taxon>
        <taxon>Solanoideae</taxon>
        <taxon>Solaneae</taxon>
        <taxon>Solanum</taxon>
    </lineage>
</organism>
<name>A0AAF0TCC4_SOLVR</name>
<dbReference type="InterPro" id="IPR055406">
    <property type="entry name" value="HEAT_Maestro"/>
</dbReference>
<dbReference type="GO" id="GO:0005737">
    <property type="term" value="C:cytoplasm"/>
    <property type="evidence" value="ECO:0007669"/>
    <property type="project" value="TreeGrafter"/>
</dbReference>
<feature type="domain" description="Maestro/Maestro-like HEAT-repeats" evidence="1">
    <location>
        <begin position="43"/>
        <end position="236"/>
    </location>
</feature>